<proteinExistence type="predicted"/>
<evidence type="ECO:0000259" key="6">
    <source>
        <dbReference type="PROSITE" id="PS50109"/>
    </source>
</evidence>
<protein>
    <recommendedName>
        <fullName evidence="2">histidine kinase</fullName>
        <ecNumber evidence="2">2.7.13.3</ecNumber>
    </recommendedName>
</protein>
<dbReference type="InterPro" id="IPR004358">
    <property type="entry name" value="Sig_transdc_His_kin-like_C"/>
</dbReference>
<dbReference type="Gene3D" id="3.30.450.20">
    <property type="entry name" value="PAS domain"/>
    <property type="match status" value="2"/>
</dbReference>
<feature type="domain" description="Histidine kinase" evidence="6">
    <location>
        <begin position="265"/>
        <end position="472"/>
    </location>
</feature>
<dbReference type="KEGG" id="haq:DU484_06500"/>
<dbReference type="GO" id="GO:0000155">
    <property type="term" value="F:phosphorelay sensor kinase activity"/>
    <property type="evidence" value="ECO:0007669"/>
    <property type="project" value="InterPro"/>
</dbReference>
<dbReference type="InterPro" id="IPR035965">
    <property type="entry name" value="PAS-like_dom_sf"/>
</dbReference>
<dbReference type="PANTHER" id="PTHR43711">
    <property type="entry name" value="TWO-COMPONENT HISTIDINE KINASE"/>
    <property type="match status" value="1"/>
</dbReference>
<dbReference type="PROSITE" id="PS50113">
    <property type="entry name" value="PAC"/>
    <property type="match status" value="1"/>
</dbReference>
<dbReference type="EC" id="2.7.13.3" evidence="2"/>
<dbReference type="SUPFAM" id="SSF55785">
    <property type="entry name" value="PYP-like sensor domain (PAS domain)"/>
    <property type="match status" value="2"/>
</dbReference>
<dbReference type="SUPFAM" id="SSF55874">
    <property type="entry name" value="ATPase domain of HSP90 chaperone/DNA topoisomerase II/histidine kinase"/>
    <property type="match status" value="1"/>
</dbReference>
<evidence type="ECO:0000313" key="10">
    <source>
        <dbReference type="Proteomes" id="UP000252985"/>
    </source>
</evidence>
<feature type="domain" description="PAC" evidence="7">
    <location>
        <begin position="83"/>
        <end position="133"/>
    </location>
</feature>
<dbReference type="Proteomes" id="UP000252985">
    <property type="component" value="Chromosome"/>
</dbReference>
<reference evidence="8 11" key="2">
    <citation type="submission" date="2018-07" db="EMBL/GenBank/DDBJ databases">
        <title>Genome sequences of Haloplanus sp. CBA1113.</title>
        <authorList>
            <person name="Kim Y.B."/>
            <person name="Roh S.W."/>
        </authorList>
    </citation>
    <scope>NUCLEOTIDE SEQUENCE [LARGE SCALE GENOMIC DNA]</scope>
    <source>
        <strain evidence="8 11">CBA1113</strain>
    </source>
</reference>
<dbReference type="KEGG" id="haj:DU500_06770"/>
<dbReference type="PROSITE" id="PS50109">
    <property type="entry name" value="HIS_KIN"/>
    <property type="match status" value="1"/>
</dbReference>
<evidence type="ECO:0000256" key="1">
    <source>
        <dbReference type="ARBA" id="ARBA00000085"/>
    </source>
</evidence>
<dbReference type="Pfam" id="PF13426">
    <property type="entry name" value="PAS_9"/>
    <property type="match status" value="2"/>
</dbReference>
<dbReference type="InterPro" id="IPR001610">
    <property type="entry name" value="PAC"/>
</dbReference>
<evidence type="ECO:0000313" key="8">
    <source>
        <dbReference type="EMBL" id="AXG06170.1"/>
    </source>
</evidence>
<evidence type="ECO:0000256" key="2">
    <source>
        <dbReference type="ARBA" id="ARBA00012438"/>
    </source>
</evidence>
<keyword evidence="4" id="KW-0418">Kinase</keyword>
<dbReference type="SMART" id="SM00091">
    <property type="entry name" value="PAS"/>
    <property type="match status" value="2"/>
</dbReference>
<dbReference type="OrthoDB" id="3369at2157"/>
<keyword evidence="5" id="KW-0902">Two-component regulatory system</keyword>
<accession>A0A345E1U8</accession>
<accession>A0A345EBH6</accession>
<dbReference type="InterPro" id="IPR000700">
    <property type="entry name" value="PAS-assoc_C"/>
</dbReference>
<dbReference type="NCBIfam" id="TIGR00229">
    <property type="entry name" value="sensory_box"/>
    <property type="match status" value="2"/>
</dbReference>
<dbReference type="EMBL" id="CP031148">
    <property type="protein sequence ID" value="AXG09548.1"/>
    <property type="molecule type" value="Genomic_DNA"/>
</dbReference>
<dbReference type="RefSeq" id="WP_114585313.1">
    <property type="nucleotide sequence ID" value="NZ_CP031148.1"/>
</dbReference>
<organism evidence="8 11">
    <name type="scientific">Haloplanus rubicundus</name>
    <dbReference type="NCBI Taxonomy" id="1547898"/>
    <lineage>
        <taxon>Archaea</taxon>
        <taxon>Methanobacteriati</taxon>
        <taxon>Methanobacteriota</taxon>
        <taxon>Stenosarchaea group</taxon>
        <taxon>Halobacteria</taxon>
        <taxon>Halobacteriales</taxon>
        <taxon>Haloferacaceae</taxon>
        <taxon>Haloplanus</taxon>
    </lineage>
</organism>
<dbReference type="InterPro" id="IPR005467">
    <property type="entry name" value="His_kinase_dom"/>
</dbReference>
<keyword evidence="11" id="KW-1185">Reference proteome</keyword>
<name>A0A345E1U8_9EURY</name>
<dbReference type="InterPro" id="IPR050736">
    <property type="entry name" value="Sensor_HK_Regulatory"/>
</dbReference>
<evidence type="ECO:0000256" key="3">
    <source>
        <dbReference type="ARBA" id="ARBA00022679"/>
    </source>
</evidence>
<dbReference type="PANTHER" id="PTHR43711:SF1">
    <property type="entry name" value="HISTIDINE KINASE 1"/>
    <property type="match status" value="1"/>
</dbReference>
<evidence type="ECO:0000259" key="7">
    <source>
        <dbReference type="PROSITE" id="PS50113"/>
    </source>
</evidence>
<dbReference type="Proteomes" id="UP000253273">
    <property type="component" value="Chromosome"/>
</dbReference>
<evidence type="ECO:0000256" key="5">
    <source>
        <dbReference type="ARBA" id="ARBA00023012"/>
    </source>
</evidence>
<comment type="catalytic activity">
    <reaction evidence="1">
        <text>ATP + protein L-histidine = ADP + protein N-phospho-L-histidine.</text>
        <dbReference type="EC" id="2.7.13.3"/>
    </reaction>
</comment>
<dbReference type="InterPro" id="IPR036097">
    <property type="entry name" value="HisK_dim/P_sf"/>
</dbReference>
<evidence type="ECO:0000313" key="11">
    <source>
        <dbReference type="Proteomes" id="UP000253273"/>
    </source>
</evidence>
<dbReference type="EMBL" id="CP031150">
    <property type="protein sequence ID" value="AXG06170.1"/>
    <property type="molecule type" value="Genomic_DNA"/>
</dbReference>
<dbReference type="InterPro" id="IPR000014">
    <property type="entry name" value="PAS"/>
</dbReference>
<dbReference type="InterPro" id="IPR003594">
    <property type="entry name" value="HATPase_dom"/>
</dbReference>
<reference evidence="9 10" key="1">
    <citation type="submission" date="2018-07" db="EMBL/GenBank/DDBJ databases">
        <title>Genome sequences of Haloplanus sp. CBA1112.</title>
        <authorList>
            <person name="Kim Y.B."/>
            <person name="Roh S.W."/>
        </authorList>
    </citation>
    <scope>NUCLEOTIDE SEQUENCE [LARGE SCALE GENOMIC DNA]</scope>
    <source>
        <strain evidence="9 10">CBA1112</strain>
    </source>
</reference>
<dbReference type="CDD" id="cd00130">
    <property type="entry name" value="PAS"/>
    <property type="match status" value="1"/>
</dbReference>
<dbReference type="InterPro" id="IPR036890">
    <property type="entry name" value="HATPase_C_sf"/>
</dbReference>
<dbReference type="SMART" id="SM00086">
    <property type="entry name" value="PAC"/>
    <property type="match status" value="1"/>
</dbReference>
<dbReference type="GeneID" id="37286612"/>
<dbReference type="Pfam" id="PF02518">
    <property type="entry name" value="HATPase_c"/>
    <property type="match status" value="1"/>
</dbReference>
<dbReference type="Gene3D" id="3.30.565.10">
    <property type="entry name" value="Histidine kinase-like ATPase, C-terminal domain"/>
    <property type="match status" value="1"/>
</dbReference>
<dbReference type="SUPFAM" id="SSF47384">
    <property type="entry name" value="Homodimeric domain of signal transducing histidine kinase"/>
    <property type="match status" value="1"/>
</dbReference>
<evidence type="ECO:0000313" key="9">
    <source>
        <dbReference type="EMBL" id="AXG09548.1"/>
    </source>
</evidence>
<dbReference type="AlphaFoldDB" id="A0A345E1U8"/>
<sequence>MNNRATAEPGSEYRALFEHVSDGLLVLDPDTGAVRDANGRFVAMSGFDRDALTDGRLGDLLTERTRSDAPIQSLVDAAGDDGRTVEWRFRRRGGEPFWGELSASLTTLDGERSVLTTVRDVTERKRRREELGRFEELVEHVPTGIFRAPYDPDGSFLEANPTMVDLFDADSKVDLLSTPVAAIYDDGKDCRSVFDALDERGVVTEKVELRTLSGDRFWGLVTVCHCESAEGEAYIDGAIKDVTETREYQQVLEEQNERLELLNRIVRHDIRNDMQLVQGMADLLDDVSDDRGKPHLETIRTRTKHVIELTDLMGELMDALVAEPGENLEPTNLSFVLDREVREAESSYPDATIRTRGNVPLVEVVANDMLRSVFRNLLNNAVQHHDGDEPTVEVSADVEDEWVLVRVADDGPGIDPDRREAVFGRGEKGLDSEGTGLGLYLVYTLVDQYGGEVWIEDNEPRGSVFNVRLRLA</sequence>
<dbReference type="SMART" id="SM00387">
    <property type="entry name" value="HATPase_c"/>
    <property type="match status" value="1"/>
</dbReference>
<dbReference type="PRINTS" id="PR00344">
    <property type="entry name" value="BCTRLSENSOR"/>
</dbReference>
<keyword evidence="3" id="KW-0808">Transferase</keyword>
<gene>
    <name evidence="9" type="ORF">DU484_06500</name>
    <name evidence="8" type="ORF">DU500_06770</name>
</gene>
<evidence type="ECO:0000256" key="4">
    <source>
        <dbReference type="ARBA" id="ARBA00022777"/>
    </source>
</evidence>